<evidence type="ECO:0000313" key="2">
    <source>
        <dbReference type="EMBL" id="QRN55725.1"/>
    </source>
</evidence>
<feature type="signal peptide" evidence="1">
    <location>
        <begin position="1"/>
        <end position="18"/>
    </location>
</feature>
<accession>A0ABX7GZH5</accession>
<name>A0ABX7GZH5_9GAMM</name>
<keyword evidence="3" id="KW-1185">Reference proteome</keyword>
<evidence type="ECO:0000256" key="1">
    <source>
        <dbReference type="SAM" id="SignalP"/>
    </source>
</evidence>
<keyword evidence="1" id="KW-0732">Signal</keyword>
<feature type="chain" id="PRO_5045068981" evidence="1">
    <location>
        <begin position="19"/>
        <end position="185"/>
    </location>
</feature>
<dbReference type="Proteomes" id="UP000663181">
    <property type="component" value="Chromosome"/>
</dbReference>
<protein>
    <submittedName>
        <fullName evidence="2">DUF4124 domain-containing protein</fullName>
    </submittedName>
</protein>
<dbReference type="EMBL" id="CP064030">
    <property type="protein sequence ID" value="QRN55725.1"/>
    <property type="molecule type" value="Genomic_DNA"/>
</dbReference>
<sequence length="185" mass="19480">MRLWIFLLLCLPIATASAQGDIHRCMGANGIPVFTDRVCSDVNASPLLPPASTSSAPASPIQAQPPPVLCASDMAHLKQAVVDAFADRNPNRLAGLMLWNGDGQQAVVADIRVFSQLMARPLIGVTVEGEAASDDNTGDPSSNDAPAHGEALLVQTESDDGSGAAEQTRFDVIHHSGCLWLHPHN</sequence>
<organism evidence="2 3">
    <name type="scientific">Dyella caseinilytica</name>
    <dbReference type="NCBI Taxonomy" id="1849581"/>
    <lineage>
        <taxon>Bacteria</taxon>
        <taxon>Pseudomonadati</taxon>
        <taxon>Pseudomonadota</taxon>
        <taxon>Gammaproteobacteria</taxon>
        <taxon>Lysobacterales</taxon>
        <taxon>Rhodanobacteraceae</taxon>
        <taxon>Dyella</taxon>
    </lineage>
</organism>
<reference evidence="2 3" key="1">
    <citation type="submission" date="2020-10" db="EMBL/GenBank/DDBJ databases">
        <title>Phylogeny of dyella-like bacteria.</title>
        <authorList>
            <person name="Fu J."/>
        </authorList>
    </citation>
    <scope>NUCLEOTIDE SEQUENCE [LARGE SCALE GENOMIC DNA]</scope>
    <source>
        <strain evidence="2 3">DHOB09</strain>
    </source>
</reference>
<proteinExistence type="predicted"/>
<evidence type="ECO:0000313" key="3">
    <source>
        <dbReference type="Proteomes" id="UP000663181"/>
    </source>
</evidence>
<gene>
    <name evidence="2" type="ORF">ISN74_02240</name>
</gene>